<dbReference type="Gene3D" id="1.10.760.10">
    <property type="entry name" value="Cytochrome c-like domain"/>
    <property type="match status" value="1"/>
</dbReference>
<evidence type="ECO:0000313" key="7">
    <source>
        <dbReference type="Proteomes" id="UP000320722"/>
    </source>
</evidence>
<evidence type="ECO:0000256" key="4">
    <source>
        <dbReference type="PROSITE-ProRule" id="PRU00433"/>
    </source>
</evidence>
<reference evidence="6 7" key="1">
    <citation type="submission" date="2019-02" db="EMBL/GenBank/DDBJ databases">
        <title>Deep-cultivation of Planctomycetes and their phenomic and genomic characterization uncovers novel biology.</title>
        <authorList>
            <person name="Wiegand S."/>
            <person name="Jogler M."/>
            <person name="Boedeker C."/>
            <person name="Pinto D."/>
            <person name="Vollmers J."/>
            <person name="Rivas-Marin E."/>
            <person name="Kohn T."/>
            <person name="Peeters S.H."/>
            <person name="Heuer A."/>
            <person name="Rast P."/>
            <person name="Oberbeckmann S."/>
            <person name="Bunk B."/>
            <person name="Jeske O."/>
            <person name="Meyerdierks A."/>
            <person name="Storesund J.E."/>
            <person name="Kallscheuer N."/>
            <person name="Luecker S."/>
            <person name="Lage O.M."/>
            <person name="Pohl T."/>
            <person name="Merkel B.J."/>
            <person name="Hornburger P."/>
            <person name="Mueller R.-W."/>
            <person name="Bruemmer F."/>
            <person name="Labrenz M."/>
            <person name="Spormann A.M."/>
            <person name="Op den Camp H."/>
            <person name="Overmann J."/>
            <person name="Amann R."/>
            <person name="Jetten M.S.M."/>
            <person name="Mascher T."/>
            <person name="Medema M.H."/>
            <person name="Devos D.P."/>
            <person name="Kaster A.-K."/>
            <person name="Ovreas L."/>
            <person name="Rohde M."/>
            <person name="Galperin M.Y."/>
            <person name="Jogler C."/>
        </authorList>
    </citation>
    <scope>NUCLEOTIDE SEQUENCE [LARGE SCALE GENOMIC DNA]</scope>
    <source>
        <strain evidence="6 7">V6</strain>
    </source>
</reference>
<dbReference type="NCBIfam" id="TIGR02603">
    <property type="entry name" value="CxxCH_TIGR02603"/>
    <property type="match status" value="1"/>
</dbReference>
<proteinExistence type="predicted"/>
<dbReference type="InterPro" id="IPR013427">
    <property type="entry name" value="Haem-bd_dom_put"/>
</dbReference>
<dbReference type="Pfam" id="PF00034">
    <property type="entry name" value="Cytochrom_C"/>
    <property type="match status" value="1"/>
</dbReference>
<evidence type="ECO:0000259" key="5">
    <source>
        <dbReference type="PROSITE" id="PS51007"/>
    </source>
</evidence>
<dbReference type="InterPro" id="IPR036909">
    <property type="entry name" value="Cyt_c-like_dom_sf"/>
</dbReference>
<evidence type="ECO:0000256" key="2">
    <source>
        <dbReference type="ARBA" id="ARBA00022723"/>
    </source>
</evidence>
<dbReference type="SUPFAM" id="SSF46626">
    <property type="entry name" value="Cytochrome c"/>
    <property type="match status" value="1"/>
</dbReference>
<dbReference type="Gene3D" id="2.120.10.30">
    <property type="entry name" value="TolB, C-terminal domain"/>
    <property type="match status" value="1"/>
</dbReference>
<evidence type="ECO:0000256" key="1">
    <source>
        <dbReference type="ARBA" id="ARBA00022617"/>
    </source>
</evidence>
<dbReference type="GO" id="GO:0009055">
    <property type="term" value="F:electron transfer activity"/>
    <property type="evidence" value="ECO:0007669"/>
    <property type="project" value="InterPro"/>
</dbReference>
<organism evidence="6 7">
    <name type="scientific">Gimesia chilikensis</name>
    <dbReference type="NCBI Taxonomy" id="2605989"/>
    <lineage>
        <taxon>Bacteria</taxon>
        <taxon>Pseudomonadati</taxon>
        <taxon>Planctomycetota</taxon>
        <taxon>Planctomycetia</taxon>
        <taxon>Planctomycetales</taxon>
        <taxon>Planctomycetaceae</taxon>
        <taxon>Gimesia</taxon>
    </lineage>
</organism>
<dbReference type="PANTHER" id="PTHR33546">
    <property type="entry name" value="LARGE, MULTIFUNCTIONAL SECRETED PROTEIN-RELATED"/>
    <property type="match status" value="1"/>
</dbReference>
<name>A0A517WG07_9PLAN</name>
<dbReference type="PROSITE" id="PS51007">
    <property type="entry name" value="CYTC"/>
    <property type="match status" value="1"/>
</dbReference>
<keyword evidence="1 4" id="KW-0349">Heme</keyword>
<dbReference type="InterPro" id="IPR011042">
    <property type="entry name" value="6-blade_b-propeller_TolB-like"/>
</dbReference>
<keyword evidence="2 4" id="KW-0479">Metal-binding</keyword>
<dbReference type="GO" id="GO:0046872">
    <property type="term" value="F:metal ion binding"/>
    <property type="evidence" value="ECO:0007669"/>
    <property type="project" value="UniProtKB-KW"/>
</dbReference>
<dbReference type="EMBL" id="CP036347">
    <property type="protein sequence ID" value="QDU04163.1"/>
    <property type="molecule type" value="Genomic_DNA"/>
</dbReference>
<feature type="domain" description="Cytochrome c" evidence="5">
    <location>
        <begin position="833"/>
        <end position="971"/>
    </location>
</feature>
<accession>A0A517WG07</accession>
<dbReference type="SUPFAM" id="SSF50952">
    <property type="entry name" value="Soluble quinoprotein glucose dehydrogenase"/>
    <property type="match status" value="1"/>
</dbReference>
<dbReference type="AlphaFoldDB" id="A0A517WG07"/>
<dbReference type="InterPro" id="IPR009056">
    <property type="entry name" value="Cyt_c-like_dom"/>
</dbReference>
<protein>
    <submittedName>
        <fullName evidence="6">Cytochrome c</fullName>
    </submittedName>
</protein>
<dbReference type="InterPro" id="IPR011041">
    <property type="entry name" value="Quinoprot_gluc/sorb_DH_b-prop"/>
</dbReference>
<evidence type="ECO:0000256" key="3">
    <source>
        <dbReference type="ARBA" id="ARBA00023004"/>
    </source>
</evidence>
<dbReference type="GO" id="GO:0020037">
    <property type="term" value="F:heme binding"/>
    <property type="evidence" value="ECO:0007669"/>
    <property type="project" value="InterPro"/>
</dbReference>
<dbReference type="Proteomes" id="UP000320722">
    <property type="component" value="Chromosome"/>
</dbReference>
<gene>
    <name evidence="6" type="ORF">V6x_38900</name>
</gene>
<evidence type="ECO:0000313" key="6">
    <source>
        <dbReference type="EMBL" id="QDU04163.1"/>
    </source>
</evidence>
<dbReference type="PANTHER" id="PTHR33546:SF1">
    <property type="entry name" value="LARGE, MULTIFUNCTIONAL SECRETED PROTEIN"/>
    <property type="match status" value="1"/>
</dbReference>
<sequence length="982" mass="109864">MHYRGSNVIQALKTLCIATSVLLVSQAMLSAKDSSAPDSTQVWTFKQKEHGWTPYRDCTLDVKDNLLQVNSTGKDPHFGRELKSPAGWKKVKVRLRAPNRLRGELYWKTEQKNGYADERSDKFDTRGNNKDWQDLTFVFYADSPLTGLRFDPSSRKGLVEIESISLEDSEPPRSATATPVDQIKLLEGYKVELLYSVPTDVEGSWVSMTIDPKGRLIASDQYGALYRITPAKIGAKTNDTQVEKLNVDMGMAHGLLYAFDSLYAVVNGGNTRPSGLYRLKDTNGDDQFDDVQFLREIKGAGEHGPHAIILSPDKKSLYIAAGNHTDLPNPEKSLVPRNWDEDLLLPRLWDARGHAAGKLAPGGWICRTDPEGKEFELVSSGFRNEYDIAFNPEGELFTYDADMEWDVGSPWYRPTRVNHVTSGSEFGWRSGTGKWPAYYPDSLPAVVNIGQGSPTGIVFGTGTKFPAKYQQSLFISDWSYGIIYAVHMKPQGASYVATYEKFASATPLPVTDLVVNPVDGALYFTIGGRRTQSGLYRITYTGKESTAPVSATPAELAGYRALRRDLEKYHEQQNEEVVYKVWPYLGHADRHIRYAARIALEHQPVEQWQNCVLIEQDPATLINAGIALARNGKPAVKHALLEKLNGLDWAVLSQTEKMDLLRLYQLVFIRLGEPTERERIDVLAQIDKSYPASDVFMNRELSRLLVYLNAPKVIERTLALQDKALTQEEQIHYAKVLSSLASGWNNDLRKRYFEWYLKSIAHKGGRSFDKFLVNIRAEAIKTLTDAEEKALKPVLEINLEKAEPVSQGPPRPVVKKWTVDELLHAANNDDGQRNFERGREMFAVAACFKCHRFAGEGGTIGPDLTGVGGRFNAQNLLESIIEPSKVISDQYASTMFILDDGRVVNGRVINLSGKNLMVLTDMTNPSDLASINRDSVEEMMPSKSSMMPTGLVDTLTKEEALDLLAYLRSGGNSKHELFKKKD</sequence>
<keyword evidence="3 4" id="KW-0408">Iron</keyword>